<evidence type="ECO:0000313" key="3">
    <source>
        <dbReference type="EMBL" id="RTR32610.1"/>
    </source>
</evidence>
<dbReference type="OrthoDB" id="190240at2"/>
<keyword evidence="1" id="KW-0732">Signal</keyword>
<dbReference type="EMBL" id="RXNV01000003">
    <property type="protein sequence ID" value="RTR32610.1"/>
    <property type="molecule type" value="Genomic_DNA"/>
</dbReference>
<proteinExistence type="predicted"/>
<dbReference type="SUPFAM" id="SSF56935">
    <property type="entry name" value="Porins"/>
    <property type="match status" value="1"/>
</dbReference>
<protein>
    <submittedName>
        <fullName evidence="3">Autotransporter outer membrane beta-barrel domain-containing protein</fullName>
    </submittedName>
</protein>
<gene>
    <name evidence="3" type="ORF">EKG39_09530</name>
</gene>
<organism evidence="3 4">
    <name type="scientific">Shewanella atlantica</name>
    <dbReference type="NCBI Taxonomy" id="271099"/>
    <lineage>
        <taxon>Bacteria</taxon>
        <taxon>Pseudomonadati</taxon>
        <taxon>Pseudomonadota</taxon>
        <taxon>Gammaproteobacteria</taxon>
        <taxon>Alteromonadales</taxon>
        <taxon>Shewanellaceae</taxon>
        <taxon>Shewanella</taxon>
    </lineage>
</organism>
<evidence type="ECO:0000256" key="1">
    <source>
        <dbReference type="SAM" id="SignalP"/>
    </source>
</evidence>
<reference evidence="3 4" key="1">
    <citation type="submission" date="2018-12" db="EMBL/GenBank/DDBJ databases">
        <authorList>
            <person name="Yu L."/>
        </authorList>
    </citation>
    <scope>NUCLEOTIDE SEQUENCE [LARGE SCALE GENOMIC DNA]</scope>
    <source>
        <strain evidence="3 4">HAW-EB5</strain>
    </source>
</reference>
<dbReference type="Gene3D" id="2.40.160.60">
    <property type="entry name" value="Outer membrane protein transport protein (OMPP1/FadL/TodX)"/>
    <property type="match status" value="1"/>
</dbReference>
<dbReference type="Proteomes" id="UP000282060">
    <property type="component" value="Unassembled WGS sequence"/>
</dbReference>
<sequence length="307" mass="34187">MGNRFDLRAPSLLLTLLLSLLYSFQAFADRPKGHYPFSISASRIGTAEADVGGGPQSLQRESWLFDAKAKYSVNRQWSLGVNLGYADLDYDWGNRGSTLFDGNLSSWQQVQRYSAGLSVSYRPDKHWMFLLAPKLQYASADTAPVSDAASYGVVASAMYRFDNGNLLGVGVAYLNDISEVRTVPYLAVNWRINESWRLGNPFSAGFTGPAGLELSYRLNPSIDFGLGSSKRTQRFLVEDDDVTVEIDEWVSFLRVGWKLNGSLSFNAYAGYYFNGELELSEAPIENGERAEEIENQSAFALAVEYKF</sequence>
<keyword evidence="4" id="KW-1185">Reference proteome</keyword>
<dbReference type="RefSeq" id="WP_126505516.1">
    <property type="nucleotide sequence ID" value="NZ_RXNV01000003.1"/>
</dbReference>
<feature type="chain" id="PRO_5018752906" evidence="1">
    <location>
        <begin position="29"/>
        <end position="307"/>
    </location>
</feature>
<dbReference type="Pfam" id="PF19783">
    <property type="entry name" value="DUF6268"/>
    <property type="match status" value="1"/>
</dbReference>
<name>A0A3S0IFC0_9GAMM</name>
<evidence type="ECO:0000313" key="4">
    <source>
        <dbReference type="Proteomes" id="UP000282060"/>
    </source>
</evidence>
<feature type="signal peptide" evidence="1">
    <location>
        <begin position="1"/>
        <end position="28"/>
    </location>
</feature>
<dbReference type="AlphaFoldDB" id="A0A3S0IFC0"/>
<comment type="caution">
    <text evidence="3">The sequence shown here is derived from an EMBL/GenBank/DDBJ whole genome shotgun (WGS) entry which is preliminary data.</text>
</comment>
<evidence type="ECO:0000259" key="2">
    <source>
        <dbReference type="Pfam" id="PF19783"/>
    </source>
</evidence>
<dbReference type="InterPro" id="IPR046235">
    <property type="entry name" value="DUF6268"/>
</dbReference>
<accession>A0A3S0IFC0</accession>
<feature type="domain" description="DUF6268" evidence="2">
    <location>
        <begin position="158"/>
        <end position="286"/>
    </location>
</feature>